<accession>A0A1A8C9C3</accession>
<dbReference type="InterPro" id="IPR001757">
    <property type="entry name" value="P_typ_ATPase"/>
</dbReference>
<evidence type="ECO:0000256" key="5">
    <source>
        <dbReference type="ARBA" id="ARBA00022448"/>
    </source>
</evidence>
<feature type="transmembrane region" description="Helical" evidence="19">
    <location>
        <begin position="292"/>
        <end position="321"/>
    </location>
</feature>
<dbReference type="GO" id="GO:0005524">
    <property type="term" value="F:ATP binding"/>
    <property type="evidence" value="ECO:0007669"/>
    <property type="project" value="UniProtKB-KW"/>
</dbReference>
<feature type="transmembrane region" description="Helical" evidence="19">
    <location>
        <begin position="929"/>
        <end position="947"/>
    </location>
</feature>
<dbReference type="InterPro" id="IPR008250">
    <property type="entry name" value="ATPase_P-typ_transduc_dom_A_sf"/>
</dbReference>
<dbReference type="InterPro" id="IPR006068">
    <property type="entry name" value="ATPase_P-typ_cation-transptr_C"/>
</dbReference>
<evidence type="ECO:0000256" key="10">
    <source>
        <dbReference type="ARBA" id="ARBA00022837"/>
    </source>
</evidence>
<dbReference type="GO" id="GO:0005388">
    <property type="term" value="F:P-type calcium transporter activity"/>
    <property type="evidence" value="ECO:0007669"/>
    <property type="project" value="UniProtKB-EC"/>
</dbReference>
<evidence type="ECO:0000256" key="9">
    <source>
        <dbReference type="ARBA" id="ARBA00022741"/>
    </source>
</evidence>
<proteinExistence type="inferred from homology"/>
<dbReference type="Gene3D" id="3.40.1110.10">
    <property type="entry name" value="Calcium-transporting ATPase, cytoplasmic domain N"/>
    <property type="match status" value="1"/>
</dbReference>
<keyword evidence="9 19" id="KW-0547">Nucleotide-binding</keyword>
<dbReference type="SUPFAM" id="SSF56784">
    <property type="entry name" value="HAD-like"/>
    <property type="match status" value="1"/>
</dbReference>
<dbReference type="InterPro" id="IPR005782">
    <property type="entry name" value="P-type_ATPase_IIA"/>
</dbReference>
<evidence type="ECO:0000256" key="11">
    <source>
        <dbReference type="ARBA" id="ARBA00022840"/>
    </source>
</evidence>
<dbReference type="PRINTS" id="PR00119">
    <property type="entry name" value="CATATPASE"/>
</dbReference>
<dbReference type="Gene3D" id="2.70.150.10">
    <property type="entry name" value="Calcium-transporting ATPase, cytoplasmic transduction domain A"/>
    <property type="match status" value="1"/>
</dbReference>
<evidence type="ECO:0000256" key="1">
    <source>
        <dbReference type="ARBA" id="ARBA00001946"/>
    </source>
</evidence>
<evidence type="ECO:0000256" key="17">
    <source>
        <dbReference type="ARBA" id="ARBA00023136"/>
    </source>
</evidence>
<evidence type="ECO:0000256" key="8">
    <source>
        <dbReference type="ARBA" id="ARBA00022692"/>
    </source>
</evidence>
<reference evidence="21" key="2">
    <citation type="submission" date="2016-06" db="EMBL/GenBank/DDBJ databases">
        <title>The genome of a short-lived fish provides insights into sex chromosome evolution and the genetic control of aging.</title>
        <authorList>
            <person name="Reichwald K."/>
            <person name="Felder M."/>
            <person name="Petzold A."/>
            <person name="Koch P."/>
            <person name="Groth M."/>
            <person name="Platzer M."/>
        </authorList>
    </citation>
    <scope>NUCLEOTIDE SEQUENCE</scope>
    <source>
        <tissue evidence="21">Brain</tissue>
    </source>
</reference>
<evidence type="ECO:0000256" key="12">
    <source>
        <dbReference type="ARBA" id="ARBA00022842"/>
    </source>
</evidence>
<dbReference type="SFLD" id="SFLDF00027">
    <property type="entry name" value="p-type_atpase"/>
    <property type="match status" value="1"/>
</dbReference>
<dbReference type="PANTHER" id="PTHR42861">
    <property type="entry name" value="CALCIUM-TRANSPORTING ATPASE"/>
    <property type="match status" value="1"/>
</dbReference>
<comment type="catalytic activity">
    <reaction evidence="18">
        <text>Ca(2+)(in) + ATP + H2O = Ca(2+)(out) + ADP + phosphate + H(+)</text>
        <dbReference type="Rhea" id="RHEA:18105"/>
        <dbReference type="ChEBI" id="CHEBI:15377"/>
        <dbReference type="ChEBI" id="CHEBI:15378"/>
        <dbReference type="ChEBI" id="CHEBI:29108"/>
        <dbReference type="ChEBI" id="CHEBI:30616"/>
        <dbReference type="ChEBI" id="CHEBI:43474"/>
        <dbReference type="ChEBI" id="CHEBI:456216"/>
        <dbReference type="EC" id="7.2.2.10"/>
    </reaction>
    <physiologicalReaction direction="left-to-right" evidence="18">
        <dbReference type="Rhea" id="RHEA:18106"/>
    </physiologicalReaction>
</comment>
<feature type="transmembrane region" description="Helical" evidence="19">
    <location>
        <begin position="1027"/>
        <end position="1045"/>
    </location>
</feature>
<dbReference type="EMBL" id="HADZ01011379">
    <property type="protein sequence ID" value="SBP75320.1"/>
    <property type="molecule type" value="Transcribed_RNA"/>
</dbReference>
<comment type="caution">
    <text evidence="19">Lacks conserved residue(s) required for the propagation of feature annotation.</text>
</comment>
<dbReference type="Pfam" id="PF00690">
    <property type="entry name" value="Cation_ATPase_N"/>
    <property type="match status" value="1"/>
</dbReference>
<dbReference type="PRINTS" id="PR00120">
    <property type="entry name" value="HATPASE"/>
</dbReference>
<comment type="function">
    <text evidence="19">Catalyzes the hydrolysis of ATP coupled with the transport of calcium.</text>
</comment>
<feature type="transmembrane region" description="Helical" evidence="19">
    <location>
        <begin position="60"/>
        <end position="78"/>
    </location>
</feature>
<dbReference type="InterPro" id="IPR044492">
    <property type="entry name" value="P_typ_ATPase_HD_dom"/>
</dbReference>
<dbReference type="CDD" id="cd02083">
    <property type="entry name" value="P-type_ATPase_SERCA"/>
    <property type="match status" value="1"/>
</dbReference>
<dbReference type="SUPFAM" id="SSF81653">
    <property type="entry name" value="Calcium ATPase, transduction domain A"/>
    <property type="match status" value="1"/>
</dbReference>
<dbReference type="Pfam" id="PF08282">
    <property type="entry name" value="Hydrolase_3"/>
    <property type="match status" value="1"/>
</dbReference>
<dbReference type="GO" id="GO:0033017">
    <property type="term" value="C:sarcoplasmic reticulum membrane"/>
    <property type="evidence" value="ECO:0007669"/>
    <property type="project" value="UniProtKB-SubCell"/>
</dbReference>
<feature type="transmembrane region" description="Helical" evidence="19">
    <location>
        <begin position="84"/>
        <end position="107"/>
    </location>
</feature>
<organism evidence="21">
    <name type="scientific">Nothobranchius kadleci</name>
    <name type="common">African annual killifish</name>
    <dbReference type="NCBI Taxonomy" id="1051664"/>
    <lineage>
        <taxon>Eukaryota</taxon>
        <taxon>Metazoa</taxon>
        <taxon>Chordata</taxon>
        <taxon>Craniata</taxon>
        <taxon>Vertebrata</taxon>
        <taxon>Euteleostomi</taxon>
        <taxon>Actinopterygii</taxon>
        <taxon>Neopterygii</taxon>
        <taxon>Teleostei</taxon>
        <taxon>Neoteleostei</taxon>
        <taxon>Acanthomorphata</taxon>
        <taxon>Ovalentaria</taxon>
        <taxon>Atherinomorphae</taxon>
        <taxon>Cyprinodontiformes</taxon>
        <taxon>Nothobranchiidae</taxon>
        <taxon>Nothobranchius</taxon>
    </lineage>
</organism>
<evidence type="ECO:0000256" key="15">
    <source>
        <dbReference type="ARBA" id="ARBA00022989"/>
    </source>
</evidence>
<feature type="transmembrane region" description="Helical" evidence="19">
    <location>
        <begin position="790"/>
        <end position="809"/>
    </location>
</feature>
<dbReference type="InterPro" id="IPR059000">
    <property type="entry name" value="ATPase_P-type_domA"/>
</dbReference>
<dbReference type="SFLD" id="SFLDS00003">
    <property type="entry name" value="Haloacid_Dehalogenase"/>
    <property type="match status" value="1"/>
</dbReference>
<dbReference type="Gene3D" id="3.40.50.1000">
    <property type="entry name" value="HAD superfamily/HAD-like"/>
    <property type="match status" value="1"/>
</dbReference>
<dbReference type="Pfam" id="PF00689">
    <property type="entry name" value="Cation_ATPase_C"/>
    <property type="match status" value="1"/>
</dbReference>
<protein>
    <recommendedName>
        <fullName evidence="19">Calcium-transporting ATPase</fullName>
        <ecNumber evidence="19">7.2.2.10</ecNumber>
    </recommendedName>
</protein>
<feature type="transmembrane region" description="Helical" evidence="19">
    <location>
        <begin position="830"/>
        <end position="854"/>
    </location>
</feature>
<evidence type="ECO:0000256" key="18">
    <source>
        <dbReference type="ARBA" id="ARBA00047282"/>
    </source>
</evidence>
<dbReference type="NCBIfam" id="TIGR01494">
    <property type="entry name" value="ATPase_P-type"/>
    <property type="match status" value="2"/>
</dbReference>
<keyword evidence="14" id="KW-1278">Translocase</keyword>
<dbReference type="SUPFAM" id="SSF81660">
    <property type="entry name" value="Metal cation-transporting ATPase, ATP-binding domain N"/>
    <property type="match status" value="1"/>
</dbReference>
<reference evidence="21" key="1">
    <citation type="submission" date="2016-05" db="EMBL/GenBank/DDBJ databases">
        <authorList>
            <person name="Lavstsen T."/>
            <person name="Jespersen J.S."/>
        </authorList>
    </citation>
    <scope>NUCLEOTIDE SEQUENCE</scope>
    <source>
        <tissue evidence="21">Brain</tissue>
    </source>
</reference>
<dbReference type="FunFam" id="2.70.150.10:FF:000160">
    <property type="entry name" value="Sarcoplasmic/endoplasmic reticulum calcium ATPase 1"/>
    <property type="match status" value="1"/>
</dbReference>
<keyword evidence="11 19" id="KW-0067">ATP-binding</keyword>
<dbReference type="Pfam" id="PF13246">
    <property type="entry name" value="Cation_ATPase"/>
    <property type="match status" value="1"/>
</dbReference>
<dbReference type="InterPro" id="IPR023299">
    <property type="entry name" value="ATPase_P-typ_cyto_dom_N"/>
</dbReference>
<dbReference type="FunFam" id="3.40.1110.10:FF:000003">
    <property type="entry name" value="Calcium-transporting ATPase"/>
    <property type="match status" value="1"/>
</dbReference>
<keyword evidence="8 19" id="KW-0812">Transmembrane</keyword>
<dbReference type="SMART" id="SM00831">
    <property type="entry name" value="Cation_ATPase_N"/>
    <property type="match status" value="1"/>
</dbReference>
<keyword evidence="7 19" id="KW-0109">Calcium transport</keyword>
<evidence type="ECO:0000256" key="4">
    <source>
        <dbReference type="ARBA" id="ARBA00005675"/>
    </source>
</evidence>
<sequence>MENAHTKSATEVLDNFGVNENTGLTLEQVRVSLDKYGPNELPAEEGKSLWELVVEQFEDLLVRILLLAACVSFVLALFEEGEETTTAFVEPIVILLILIANAVIGVWQERNAENAIEALKEYEPEMGKVYRMNRKAVQRIKARDIVPGDIVEVAVGDKVPADIRVTSIKSTTLRVDQSILTGESVSVIKHTDPVPDPRAVNQDKKNMLFSGTNIAAGRAIGVVVATGINTEIGKIRNQMASTEQEKTPLQQKLDEFGQQLSKVISLVCVAVWVINIGHFGDPVHGGSWVRGAIYYFKIAVALAVAAIPEGLPAVITTCLALGTRRMAKKNAIVRSLPSVETLGCTSVICSDKTGTLTTNQMSVCRMFVADKVEESSCTLHEFSITGSTYAPEGQILKGNKPVQCGDFDGLVELATVCSMCNDSSLDYNEAKGVYEKVGEATETALTTLVEKMNVFKTDLSGLTKVERAGACNLVIRQLMKKEFTLEFSRDRKSMSVYCTPVKPGSRSKMFVKGAPESVIERCQHLRVGMEKVAMTPALREQLMCKIREWGTGKDTLRCLALATHDAPPRKEDMDLENCTKFVEYERGLTFVGCVGMLDPPRKEVIGSVKLCNEAGIRVIMITGDNKGTAVAICRRIGIFGEEEDVTGKAYTGREFDDLQPEVQRDAVKRARCFARVEPAHKSKIVGYLQSFDEITAMTGDGVNDAPALKKAEIGIAMGSGTAVAKSASEMVLSDDNFSTIVAAVEEGRAIYNNMKQFIRYLISSNVGEVVCIFLTAALGLPEALIPVQLLWVNLVTDGLPATALGFNPPDLDIMGKPPRSPKEPLISGWLFFRYMAIGGYVGAATVGGAAWWFLYDQTGPGVSYYQLSHFMQCHDENEDFAGIDCEIFEASPPMTMALSVLVTIEMCNALNSLSENQSLLKMPPWSNPWLVGAICLSMALHFLILYVDPLPVIFQIRPLSWTQWVVVLKMSLPVILMDETLKFLARNYIEPGSQIQTLQEEELQRSRVNTGFIGAVMWRLHESVRGVSWSFVLVSAPLVIWIFSLDSDITNIFWE</sequence>
<evidence type="ECO:0000256" key="14">
    <source>
        <dbReference type="ARBA" id="ARBA00022967"/>
    </source>
</evidence>
<dbReference type="NCBIfam" id="TIGR01116">
    <property type="entry name" value="ATPase-IIA1_Ca"/>
    <property type="match status" value="1"/>
</dbReference>
<evidence type="ECO:0000259" key="20">
    <source>
        <dbReference type="SMART" id="SM00831"/>
    </source>
</evidence>
<feature type="domain" description="Cation-transporting P-type ATPase N-terminal" evidence="20">
    <location>
        <begin position="3"/>
        <end position="77"/>
    </location>
</feature>
<keyword evidence="10 19" id="KW-0106">Calcium</keyword>
<keyword evidence="6" id="KW-0597">Phosphoprotein</keyword>
<gene>
    <name evidence="21" type="primary">ATP2A3</name>
</gene>
<comment type="similarity">
    <text evidence="4 19">Belongs to the cation transport ATPase (P-type) (TC 3.A.3) family. Type IIA subfamily.</text>
</comment>
<feature type="transmembrane region" description="Helical" evidence="19">
    <location>
        <begin position="260"/>
        <end position="280"/>
    </location>
</feature>
<dbReference type="Pfam" id="PF00122">
    <property type="entry name" value="E1-E2_ATPase"/>
    <property type="match status" value="1"/>
</dbReference>
<evidence type="ECO:0000256" key="19">
    <source>
        <dbReference type="RuleBase" id="RU361146"/>
    </source>
</evidence>
<evidence type="ECO:0000256" key="16">
    <source>
        <dbReference type="ARBA" id="ARBA00023065"/>
    </source>
</evidence>
<dbReference type="AlphaFoldDB" id="A0A1A8C9C3"/>
<evidence type="ECO:0000256" key="7">
    <source>
        <dbReference type="ARBA" id="ARBA00022568"/>
    </source>
</evidence>
<dbReference type="InterPro" id="IPR036412">
    <property type="entry name" value="HAD-like_sf"/>
</dbReference>
<dbReference type="SUPFAM" id="SSF81665">
    <property type="entry name" value="Calcium ATPase, transmembrane domain M"/>
    <property type="match status" value="1"/>
</dbReference>
<comment type="cofactor">
    <cofactor evidence="1">
        <name>Mg(2+)</name>
        <dbReference type="ChEBI" id="CHEBI:18420"/>
    </cofactor>
</comment>
<dbReference type="GO" id="GO:0016887">
    <property type="term" value="F:ATP hydrolysis activity"/>
    <property type="evidence" value="ECO:0007669"/>
    <property type="project" value="InterPro"/>
</dbReference>
<keyword evidence="13" id="KW-0703">Sarcoplasmic reticulum</keyword>
<dbReference type="InterPro" id="IPR018303">
    <property type="entry name" value="ATPase_P-typ_P_site"/>
</dbReference>
<keyword evidence="5 19" id="KW-0813">Transport</keyword>
<name>A0A1A8C9C3_NOTKA</name>
<dbReference type="PROSITE" id="PS00154">
    <property type="entry name" value="ATPASE_E1_E2"/>
    <property type="match status" value="1"/>
</dbReference>
<dbReference type="FunFam" id="1.20.1110.10:FF:000065">
    <property type="entry name" value="Sarcoplasmic/endoplasmic reticulum calcium ATPase 1"/>
    <property type="match status" value="3"/>
</dbReference>
<dbReference type="EC" id="7.2.2.10" evidence="19"/>
<dbReference type="SFLD" id="SFLDG00002">
    <property type="entry name" value="C1.7:_P-type_atpase_like"/>
    <property type="match status" value="1"/>
</dbReference>
<dbReference type="InterPro" id="IPR004014">
    <property type="entry name" value="ATPase_P-typ_cation-transptr_N"/>
</dbReference>
<keyword evidence="12" id="KW-0460">Magnesium</keyword>
<dbReference type="InterPro" id="IPR023298">
    <property type="entry name" value="ATPase_P-typ_TM_dom_sf"/>
</dbReference>
<evidence type="ECO:0000256" key="13">
    <source>
        <dbReference type="ARBA" id="ARBA00022951"/>
    </source>
</evidence>
<dbReference type="InterPro" id="IPR023214">
    <property type="entry name" value="HAD_sf"/>
</dbReference>
<keyword evidence="16 19" id="KW-0406">Ion transport</keyword>
<comment type="subcellular location">
    <subcellularLocation>
        <location evidence="3">Endoplasmic reticulum membrane</location>
        <topology evidence="3">Multi-pass membrane protein</topology>
    </subcellularLocation>
    <subcellularLocation>
        <location evidence="19">Membrane</location>
        <topology evidence="19">Multi-pass membrane protein</topology>
    </subcellularLocation>
    <subcellularLocation>
        <location evidence="2">Sarcoplasmic reticulum membrane</location>
        <topology evidence="2">Multi-pass membrane protein</topology>
    </subcellularLocation>
</comment>
<keyword evidence="15 19" id="KW-1133">Transmembrane helix</keyword>
<dbReference type="FunFam" id="3.40.50.1000:FF:000005">
    <property type="entry name" value="Calcium-transporting ATPase 1"/>
    <property type="match status" value="1"/>
</dbReference>
<keyword evidence="17 19" id="KW-0472">Membrane</keyword>
<dbReference type="Gene3D" id="1.20.1110.10">
    <property type="entry name" value="Calcium-transporting ATPase, transmembrane domain"/>
    <property type="match status" value="1"/>
</dbReference>
<evidence type="ECO:0000256" key="3">
    <source>
        <dbReference type="ARBA" id="ARBA00004477"/>
    </source>
</evidence>
<feature type="transmembrane region" description="Helical" evidence="19">
    <location>
        <begin position="757"/>
        <end position="778"/>
    </location>
</feature>
<evidence type="ECO:0000256" key="6">
    <source>
        <dbReference type="ARBA" id="ARBA00022553"/>
    </source>
</evidence>
<evidence type="ECO:0000313" key="21">
    <source>
        <dbReference type="EMBL" id="SBP75320.1"/>
    </source>
</evidence>
<evidence type="ECO:0000256" key="2">
    <source>
        <dbReference type="ARBA" id="ARBA00004326"/>
    </source>
</evidence>